<evidence type="ECO:0000313" key="2">
    <source>
        <dbReference type="Proteomes" id="UP000017831"/>
    </source>
</evidence>
<keyword evidence="2" id="KW-1185">Reference proteome</keyword>
<gene>
    <name evidence="1" type="ORF">HMPREF1534_02543</name>
</gene>
<proteinExistence type="predicted"/>
<evidence type="ECO:0000313" key="1">
    <source>
        <dbReference type="EMBL" id="EOA54071.1"/>
    </source>
</evidence>
<dbReference type="HOGENOM" id="CLU_2987045_0_0_10"/>
<accession>U6REB1</accession>
<dbReference type="EMBL" id="AQHY01000028">
    <property type="protein sequence ID" value="EOA54071.1"/>
    <property type="molecule type" value="Genomic_DNA"/>
</dbReference>
<dbReference type="AlphaFoldDB" id="U6REB1"/>
<comment type="caution">
    <text evidence="1">The sequence shown here is derived from an EMBL/GenBank/DDBJ whole genome shotgun (WGS) entry which is preliminary data.</text>
</comment>
<reference evidence="1 2" key="1">
    <citation type="submission" date="2013-04" db="EMBL/GenBank/DDBJ databases">
        <title>The Genome Sequence of Bacteroides massiliensis DSM 17679.</title>
        <authorList>
            <consortium name="The Broad Institute Genomics Platform"/>
            <person name="Earl A."/>
            <person name="Ward D."/>
            <person name="Feldgarden M."/>
            <person name="Gevers D."/>
            <person name="Martens E."/>
            <person name="Fenner L."/>
            <person name="Roux V."/>
            <person name="Mallet M.N."/>
            <person name="Raoult D."/>
            <person name="Walker B."/>
            <person name="Young S."/>
            <person name="Zeng Q."/>
            <person name="Gargeya S."/>
            <person name="Fitzgerald M."/>
            <person name="Haas B."/>
            <person name="Abouelleil A."/>
            <person name="Allen A.W."/>
            <person name="Alvarado L."/>
            <person name="Arachchi H.M."/>
            <person name="Berlin A.M."/>
            <person name="Chapman S.B."/>
            <person name="Gainer-Dewar J."/>
            <person name="Goldberg J."/>
            <person name="Griggs A."/>
            <person name="Gujja S."/>
            <person name="Hansen M."/>
            <person name="Howarth C."/>
            <person name="Imamovic A."/>
            <person name="Ireland A."/>
            <person name="Larimer J."/>
            <person name="McCowan C."/>
            <person name="Murphy C."/>
            <person name="Pearson M."/>
            <person name="Poon T.W."/>
            <person name="Priest M."/>
            <person name="Roberts A."/>
            <person name="Saif S."/>
            <person name="Shea T."/>
            <person name="Sisk P."/>
            <person name="Sykes S."/>
            <person name="Wortman J."/>
            <person name="Nusbaum C."/>
            <person name="Birren B."/>
        </authorList>
    </citation>
    <scope>NUCLEOTIDE SEQUENCE [LARGE SCALE GENOMIC DNA]</scope>
    <source>
        <strain evidence="2">B84634 / Timone 84634 / DSM 17679 / JCM 13223</strain>
    </source>
</reference>
<dbReference type="Proteomes" id="UP000017831">
    <property type="component" value="Unassembled WGS sequence"/>
</dbReference>
<sequence length="57" mass="6610">MDICCWAGVVMCVLDVFVSVNKNSWRGIMIFFSGFIHFYNLNPLGKIRLNFFHTPLP</sequence>
<organism evidence="1 2">
    <name type="scientific">Phocaeicola massiliensis B84634 = Timone 84634 = DSM 17679 = JCM 13223</name>
    <dbReference type="NCBI Taxonomy" id="1121098"/>
    <lineage>
        <taxon>Bacteria</taxon>
        <taxon>Pseudomonadati</taxon>
        <taxon>Bacteroidota</taxon>
        <taxon>Bacteroidia</taxon>
        <taxon>Bacteroidales</taxon>
        <taxon>Bacteroidaceae</taxon>
        <taxon>Phocaeicola</taxon>
    </lineage>
</organism>
<name>U6REB1_9BACT</name>
<protein>
    <submittedName>
        <fullName evidence="1">Uncharacterized protein</fullName>
    </submittedName>
</protein>